<feature type="region of interest" description="Disordered" evidence="1">
    <location>
        <begin position="1"/>
        <end position="23"/>
    </location>
</feature>
<comment type="caution">
    <text evidence="2">The sequence shown here is derived from an EMBL/GenBank/DDBJ whole genome shotgun (WGS) entry which is preliminary data.</text>
</comment>
<proteinExistence type="predicted"/>
<keyword evidence="3" id="KW-1185">Reference proteome</keyword>
<reference evidence="2 3" key="1">
    <citation type="submission" date="2023-07" db="EMBL/GenBank/DDBJ databases">
        <title>Comparative genomics of wheat-associated soil bacteria to identify genetic determinants of phenazine resistance.</title>
        <authorList>
            <person name="Mouncey N."/>
        </authorList>
    </citation>
    <scope>NUCLEOTIDE SEQUENCE [LARGE SCALE GENOMIC DNA]</scope>
    <source>
        <strain evidence="2 3">B2I6</strain>
    </source>
</reference>
<protein>
    <submittedName>
        <fullName evidence="2">Uncharacterized protein</fullName>
    </submittedName>
</protein>
<gene>
    <name evidence="2" type="ORF">QF030_008073</name>
</gene>
<organism evidence="2 3">
    <name type="scientific">Streptomyces rishiriensis</name>
    <dbReference type="NCBI Taxonomy" id="68264"/>
    <lineage>
        <taxon>Bacteria</taxon>
        <taxon>Bacillati</taxon>
        <taxon>Actinomycetota</taxon>
        <taxon>Actinomycetes</taxon>
        <taxon>Kitasatosporales</taxon>
        <taxon>Streptomycetaceae</taxon>
        <taxon>Streptomyces</taxon>
    </lineage>
</organism>
<evidence type="ECO:0000256" key="1">
    <source>
        <dbReference type="SAM" id="MobiDB-lite"/>
    </source>
</evidence>
<name>A0ABU0P4Z8_STRRH</name>
<evidence type="ECO:0000313" key="3">
    <source>
        <dbReference type="Proteomes" id="UP001230654"/>
    </source>
</evidence>
<sequence length="48" mass="5432">MTEPKFATRAQGGARGRPRAGQGTRAYAACVWRKFTSWLARFTRPFLT</sequence>
<dbReference type="EMBL" id="JAUSWV010000003">
    <property type="protein sequence ID" value="MDQ0585805.1"/>
    <property type="molecule type" value="Genomic_DNA"/>
</dbReference>
<evidence type="ECO:0000313" key="2">
    <source>
        <dbReference type="EMBL" id="MDQ0585805.1"/>
    </source>
</evidence>
<accession>A0ABU0P4Z8</accession>
<dbReference type="Proteomes" id="UP001230654">
    <property type="component" value="Unassembled WGS sequence"/>
</dbReference>